<keyword evidence="2 4" id="KW-0547">Nucleotide-binding</keyword>
<feature type="domain" description="ATP-grasp" evidence="5">
    <location>
        <begin position="480"/>
        <end position="518"/>
    </location>
</feature>
<sequence>MTDALWAMLHARSVAVVGASPNADSFGGRMLTELARSPARLRTYLVNPRYDRIGEQRCHPSLDDVPGAVDLVLLGVPDRALESQVDAVVRRGDRGAVIFGSASQPGLRERIVARAADTALCGAGCMGFVNVPYGLRALGYLEPDPLPAGPVALVTHSGSAFSALLRTRRGLGFTLAVSSGQELVTTTADYLGAALEMPGTRVIALLLETLRDAERFRSALAIAAVRDVPVVALTVGTSSAGRAMVAAHSGALAGADGAWEALFDAYGVHRVDDLDELVDTLELFAAGRRAGRGALATVHDSGAERALTVDVAARLGVPFAALTDGTRQRLEPLLDAGLRPENPLDVWGTGADTRGLFGACLRALHDDPGVAAVALAVDLVPEFDGDESYVDAALDTAAATSKPFAVLSSVASAIDPRAAFSLRAAGIPVLEGLPTGLRALGHLLADRDYRARPPITETDVDHERRDRWAARFPLRPADAFALLRDYGISTPDVRAADDLGTVLRAAAEVGWPVVLKTAAPDVVHKTDVGGVRLGLHTAEAVTSAYLDLAARLGPQVLVSGAAPDGVEIALGLVRDPQLGPLVVVGAGGVLVELLHDRAVALPPLDRGRAHALLDRLTIRPLLDGVRGRPAADRDALATAIVRLGQLALELGDHLTALDVNPILAGPHGAVAVDVHLERRQEQ</sequence>
<dbReference type="GO" id="GO:0005524">
    <property type="term" value="F:ATP binding"/>
    <property type="evidence" value="ECO:0007669"/>
    <property type="project" value="UniProtKB-UniRule"/>
</dbReference>
<reference evidence="6 7" key="1">
    <citation type="submission" date="2016-11" db="EMBL/GenBank/DDBJ databases">
        <authorList>
            <person name="Jaros S."/>
            <person name="Januszkiewicz K."/>
            <person name="Wedrychowicz H."/>
        </authorList>
    </citation>
    <scope>NUCLEOTIDE SEQUENCE [LARGE SCALE GENOMIC DNA]</scope>
    <source>
        <strain evidence="6 7">DSM 46144</strain>
    </source>
</reference>
<dbReference type="Gene3D" id="3.30.1490.20">
    <property type="entry name" value="ATP-grasp fold, A domain"/>
    <property type="match status" value="1"/>
</dbReference>
<dbReference type="PROSITE" id="PS50975">
    <property type="entry name" value="ATP_GRASP"/>
    <property type="match status" value="1"/>
</dbReference>
<dbReference type="InterPro" id="IPR036291">
    <property type="entry name" value="NAD(P)-bd_dom_sf"/>
</dbReference>
<keyword evidence="3 4" id="KW-0067">ATP-binding</keyword>
<evidence type="ECO:0000256" key="1">
    <source>
        <dbReference type="ARBA" id="ARBA00022598"/>
    </source>
</evidence>
<dbReference type="Gene3D" id="3.30.470.20">
    <property type="entry name" value="ATP-grasp fold, B domain"/>
    <property type="match status" value="1"/>
</dbReference>
<dbReference type="InterPro" id="IPR011761">
    <property type="entry name" value="ATP-grasp"/>
</dbReference>
<dbReference type="STRING" id="134849.SAMN05443668_10238"/>
<dbReference type="AlphaFoldDB" id="A0A1M7MBG4"/>
<dbReference type="SMART" id="SM00881">
    <property type="entry name" value="CoA_binding"/>
    <property type="match status" value="1"/>
</dbReference>
<evidence type="ECO:0000259" key="5">
    <source>
        <dbReference type="PROSITE" id="PS50975"/>
    </source>
</evidence>
<dbReference type="Gene3D" id="3.40.50.261">
    <property type="entry name" value="Succinyl-CoA synthetase domains"/>
    <property type="match status" value="2"/>
</dbReference>
<name>A0A1M7MBG4_9ACTN</name>
<evidence type="ECO:0000256" key="4">
    <source>
        <dbReference type="PROSITE-ProRule" id="PRU00409"/>
    </source>
</evidence>
<organism evidence="6 7">
    <name type="scientific">Cryptosporangium aurantiacum</name>
    <dbReference type="NCBI Taxonomy" id="134849"/>
    <lineage>
        <taxon>Bacteria</taxon>
        <taxon>Bacillati</taxon>
        <taxon>Actinomycetota</taxon>
        <taxon>Actinomycetes</taxon>
        <taxon>Cryptosporangiales</taxon>
        <taxon>Cryptosporangiaceae</taxon>
        <taxon>Cryptosporangium</taxon>
    </lineage>
</organism>
<dbReference type="Pfam" id="PF13549">
    <property type="entry name" value="ATP-grasp_5"/>
    <property type="match status" value="1"/>
</dbReference>
<dbReference type="SUPFAM" id="SSF51735">
    <property type="entry name" value="NAD(P)-binding Rossmann-fold domains"/>
    <property type="match status" value="1"/>
</dbReference>
<dbReference type="Pfam" id="PF13607">
    <property type="entry name" value="Succ_CoA_lig"/>
    <property type="match status" value="1"/>
</dbReference>
<evidence type="ECO:0000256" key="3">
    <source>
        <dbReference type="ARBA" id="ARBA00022840"/>
    </source>
</evidence>
<evidence type="ECO:0000256" key="2">
    <source>
        <dbReference type="ARBA" id="ARBA00022741"/>
    </source>
</evidence>
<evidence type="ECO:0000313" key="6">
    <source>
        <dbReference type="EMBL" id="SHM87619.1"/>
    </source>
</evidence>
<keyword evidence="7" id="KW-1185">Reference proteome</keyword>
<dbReference type="Proteomes" id="UP000184440">
    <property type="component" value="Unassembled WGS sequence"/>
</dbReference>
<keyword evidence="1" id="KW-0436">Ligase</keyword>
<gene>
    <name evidence="6" type="ORF">SAMN05443668_10238</name>
</gene>
<dbReference type="InterPro" id="IPR013815">
    <property type="entry name" value="ATP_grasp_subdomain_1"/>
</dbReference>
<accession>A0A1M7MBG4</accession>
<evidence type="ECO:0000313" key="7">
    <source>
        <dbReference type="Proteomes" id="UP000184440"/>
    </source>
</evidence>
<dbReference type="GO" id="GO:0046872">
    <property type="term" value="F:metal ion binding"/>
    <property type="evidence" value="ECO:0007669"/>
    <property type="project" value="InterPro"/>
</dbReference>
<dbReference type="Gene3D" id="3.40.50.720">
    <property type="entry name" value="NAD(P)-binding Rossmann-like Domain"/>
    <property type="match status" value="1"/>
</dbReference>
<dbReference type="InterPro" id="IPR003781">
    <property type="entry name" value="CoA-bd"/>
</dbReference>
<dbReference type="PANTHER" id="PTHR43334">
    <property type="entry name" value="ACETATE--COA LIGASE [ADP-FORMING]"/>
    <property type="match status" value="1"/>
</dbReference>
<dbReference type="SUPFAM" id="SSF52210">
    <property type="entry name" value="Succinyl-CoA synthetase domains"/>
    <property type="match status" value="2"/>
</dbReference>
<protein>
    <submittedName>
        <fullName evidence="6">Acyl-CoA synthetase (NDP forming)</fullName>
    </submittedName>
</protein>
<dbReference type="GO" id="GO:0016874">
    <property type="term" value="F:ligase activity"/>
    <property type="evidence" value="ECO:0007669"/>
    <property type="project" value="UniProtKB-KW"/>
</dbReference>
<dbReference type="PANTHER" id="PTHR43334:SF1">
    <property type="entry name" value="3-HYDROXYPROPIONATE--COA LIGASE [ADP-FORMING]"/>
    <property type="match status" value="1"/>
</dbReference>
<dbReference type="InterPro" id="IPR032875">
    <property type="entry name" value="Succ_CoA_lig_flav_dom"/>
</dbReference>
<dbReference type="SUPFAM" id="SSF56059">
    <property type="entry name" value="Glutathione synthetase ATP-binding domain-like"/>
    <property type="match status" value="1"/>
</dbReference>
<dbReference type="InterPro" id="IPR051538">
    <property type="entry name" value="Acyl-CoA_Synth/Transferase"/>
</dbReference>
<dbReference type="EMBL" id="FRCS01000002">
    <property type="protein sequence ID" value="SHM87619.1"/>
    <property type="molecule type" value="Genomic_DNA"/>
</dbReference>
<proteinExistence type="predicted"/>
<dbReference type="RefSeq" id="WP_218617348.1">
    <property type="nucleotide sequence ID" value="NZ_FRCS01000002.1"/>
</dbReference>
<dbReference type="InterPro" id="IPR016102">
    <property type="entry name" value="Succinyl-CoA_synth-like"/>
</dbReference>
<dbReference type="Pfam" id="PF13380">
    <property type="entry name" value="CoA_binding_2"/>
    <property type="match status" value="1"/>
</dbReference>